<proteinExistence type="predicted"/>
<evidence type="ECO:0000256" key="6">
    <source>
        <dbReference type="ARBA" id="ARBA00023136"/>
    </source>
</evidence>
<keyword evidence="4" id="KW-0812">Transmembrane</keyword>
<comment type="caution">
    <text evidence="8">The sequence shown here is derived from an EMBL/GenBank/DDBJ whole genome shotgun (WGS) entry which is preliminary data.</text>
</comment>
<dbReference type="GO" id="GO:0016757">
    <property type="term" value="F:glycosyltransferase activity"/>
    <property type="evidence" value="ECO:0007669"/>
    <property type="project" value="UniProtKB-KW"/>
</dbReference>
<evidence type="ECO:0000256" key="5">
    <source>
        <dbReference type="ARBA" id="ARBA00022989"/>
    </source>
</evidence>
<dbReference type="InterPro" id="IPR029044">
    <property type="entry name" value="Nucleotide-diphossugar_trans"/>
</dbReference>
<feature type="non-terminal residue" evidence="8">
    <location>
        <position position="1"/>
    </location>
</feature>
<evidence type="ECO:0000256" key="7">
    <source>
        <dbReference type="ARBA" id="ARBA00023180"/>
    </source>
</evidence>
<evidence type="ECO:0000256" key="4">
    <source>
        <dbReference type="ARBA" id="ARBA00022692"/>
    </source>
</evidence>
<keyword evidence="7" id="KW-0325">Glycoprotein</keyword>
<name>A0A1Y2A991_9PLEO</name>
<evidence type="ECO:0008006" key="10">
    <source>
        <dbReference type="Google" id="ProtNLM"/>
    </source>
</evidence>
<dbReference type="OrthoDB" id="2849215at2759"/>
<dbReference type="PANTHER" id="PTHR47844">
    <property type="entry name" value="SYNTHASE CPS1, PUTATIVE (AFU_ORTHOLOGUE AFUA_7G02500)-RELATED"/>
    <property type="match status" value="1"/>
</dbReference>
<comment type="subcellular location">
    <subcellularLocation>
        <location evidence="1">Membrane</location>
    </subcellularLocation>
</comment>
<feature type="non-terminal residue" evidence="8">
    <location>
        <position position="135"/>
    </location>
</feature>
<dbReference type="EMBL" id="MCFA01000004">
    <property type="protein sequence ID" value="ORY19078.1"/>
    <property type="molecule type" value="Genomic_DNA"/>
</dbReference>
<evidence type="ECO:0000256" key="3">
    <source>
        <dbReference type="ARBA" id="ARBA00022679"/>
    </source>
</evidence>
<keyword evidence="2" id="KW-0328">Glycosyltransferase</keyword>
<dbReference type="Pfam" id="PF13641">
    <property type="entry name" value="Glyco_tranf_2_3"/>
    <property type="match status" value="1"/>
</dbReference>
<keyword evidence="5" id="KW-1133">Transmembrane helix</keyword>
<dbReference type="STRING" id="1231657.A0A1Y2A991"/>
<evidence type="ECO:0000256" key="2">
    <source>
        <dbReference type="ARBA" id="ARBA00022676"/>
    </source>
</evidence>
<dbReference type="GO" id="GO:0016020">
    <property type="term" value="C:membrane"/>
    <property type="evidence" value="ECO:0007669"/>
    <property type="project" value="UniProtKB-SubCell"/>
</dbReference>
<sequence>IEVLSIPLLNKRRQVSRAIPEVRTSITILVDNDVVWPHTFLRYVLAPFEFPNVSAVRTQQRVWLCVCFSSGSLWKFLQEYVWEYLRACYIKQRNFEIIATLHINRGISCLLGRTAVIRTEILKDNEFITSYCNEM</sequence>
<dbReference type="AlphaFoldDB" id="A0A1Y2A991"/>
<accession>A0A1Y2A991</accession>
<keyword evidence="9" id="KW-1185">Reference proteome</keyword>
<keyword evidence="6" id="KW-0472">Membrane</keyword>
<gene>
    <name evidence="8" type="ORF">BCR34DRAFT_452916</name>
</gene>
<keyword evidence="3" id="KW-0808">Transferase</keyword>
<dbReference type="SUPFAM" id="SSF53448">
    <property type="entry name" value="Nucleotide-diphospho-sugar transferases"/>
    <property type="match status" value="1"/>
</dbReference>
<dbReference type="InterPro" id="IPR052427">
    <property type="entry name" value="Glycosyltrans_GT2/GT47"/>
</dbReference>
<dbReference type="Proteomes" id="UP000193144">
    <property type="component" value="Unassembled WGS sequence"/>
</dbReference>
<evidence type="ECO:0000313" key="9">
    <source>
        <dbReference type="Proteomes" id="UP000193144"/>
    </source>
</evidence>
<organism evidence="8 9">
    <name type="scientific">Clohesyomyces aquaticus</name>
    <dbReference type="NCBI Taxonomy" id="1231657"/>
    <lineage>
        <taxon>Eukaryota</taxon>
        <taxon>Fungi</taxon>
        <taxon>Dikarya</taxon>
        <taxon>Ascomycota</taxon>
        <taxon>Pezizomycotina</taxon>
        <taxon>Dothideomycetes</taxon>
        <taxon>Pleosporomycetidae</taxon>
        <taxon>Pleosporales</taxon>
        <taxon>Lindgomycetaceae</taxon>
        <taxon>Clohesyomyces</taxon>
    </lineage>
</organism>
<evidence type="ECO:0000256" key="1">
    <source>
        <dbReference type="ARBA" id="ARBA00004370"/>
    </source>
</evidence>
<reference evidence="8 9" key="1">
    <citation type="submission" date="2016-07" db="EMBL/GenBank/DDBJ databases">
        <title>Pervasive Adenine N6-methylation of Active Genes in Fungi.</title>
        <authorList>
            <consortium name="DOE Joint Genome Institute"/>
            <person name="Mondo S.J."/>
            <person name="Dannebaum R.O."/>
            <person name="Kuo R.C."/>
            <person name="Labutti K."/>
            <person name="Haridas S."/>
            <person name="Kuo A."/>
            <person name="Salamov A."/>
            <person name="Ahrendt S.R."/>
            <person name="Lipzen A."/>
            <person name="Sullivan W."/>
            <person name="Andreopoulos W.B."/>
            <person name="Clum A."/>
            <person name="Lindquist E."/>
            <person name="Daum C."/>
            <person name="Ramamoorthy G.K."/>
            <person name="Gryganskyi A."/>
            <person name="Culley D."/>
            <person name="Magnuson J.K."/>
            <person name="James T.Y."/>
            <person name="O'Malley M.A."/>
            <person name="Stajich J.E."/>
            <person name="Spatafora J.W."/>
            <person name="Visel A."/>
            <person name="Grigoriev I.V."/>
        </authorList>
    </citation>
    <scope>NUCLEOTIDE SEQUENCE [LARGE SCALE GENOMIC DNA]</scope>
    <source>
        <strain evidence="8 9">CBS 115471</strain>
    </source>
</reference>
<dbReference type="PANTHER" id="PTHR47844:SF1">
    <property type="entry name" value="EXOSTOSIN-LIKE 2"/>
    <property type="match status" value="1"/>
</dbReference>
<evidence type="ECO:0000313" key="8">
    <source>
        <dbReference type="EMBL" id="ORY19078.1"/>
    </source>
</evidence>
<protein>
    <recommendedName>
        <fullName evidence="10">Glycosyltransferase 2-like domain-containing protein</fullName>
    </recommendedName>
</protein>